<reference evidence="2" key="1">
    <citation type="submission" date="2023-07" db="EMBL/GenBank/DDBJ databases">
        <authorList>
            <consortium name="AG Swart"/>
            <person name="Singh M."/>
            <person name="Singh A."/>
            <person name="Seah K."/>
            <person name="Emmerich C."/>
        </authorList>
    </citation>
    <scope>NUCLEOTIDE SEQUENCE</scope>
    <source>
        <strain evidence="2">DP1</strain>
    </source>
</reference>
<feature type="compositionally biased region" description="Basic and acidic residues" evidence="1">
    <location>
        <begin position="421"/>
        <end position="430"/>
    </location>
</feature>
<dbReference type="Proteomes" id="UP001295684">
    <property type="component" value="Unassembled WGS sequence"/>
</dbReference>
<feature type="region of interest" description="Disordered" evidence="1">
    <location>
        <begin position="75"/>
        <end position="139"/>
    </location>
</feature>
<keyword evidence="3" id="KW-1185">Reference proteome</keyword>
<feature type="compositionally biased region" description="Basic and acidic residues" evidence="1">
    <location>
        <begin position="377"/>
        <end position="409"/>
    </location>
</feature>
<gene>
    <name evidence="2" type="ORF">ECRASSUSDP1_LOCUS25146</name>
</gene>
<organism evidence="2 3">
    <name type="scientific">Euplotes crassus</name>
    <dbReference type="NCBI Taxonomy" id="5936"/>
    <lineage>
        <taxon>Eukaryota</taxon>
        <taxon>Sar</taxon>
        <taxon>Alveolata</taxon>
        <taxon>Ciliophora</taxon>
        <taxon>Intramacronucleata</taxon>
        <taxon>Spirotrichea</taxon>
        <taxon>Hypotrichia</taxon>
        <taxon>Euplotida</taxon>
        <taxon>Euplotidae</taxon>
        <taxon>Moneuplotes</taxon>
    </lineage>
</organism>
<dbReference type="EMBL" id="CAMPGE010025932">
    <property type="protein sequence ID" value="CAI2383641.1"/>
    <property type="molecule type" value="Genomic_DNA"/>
</dbReference>
<evidence type="ECO:0000256" key="1">
    <source>
        <dbReference type="SAM" id="MobiDB-lite"/>
    </source>
</evidence>
<comment type="caution">
    <text evidence="2">The sequence shown here is derived from an EMBL/GenBank/DDBJ whole genome shotgun (WGS) entry which is preliminary data.</text>
</comment>
<evidence type="ECO:0000313" key="2">
    <source>
        <dbReference type="EMBL" id="CAI2383641.1"/>
    </source>
</evidence>
<name>A0AAD1Y489_EUPCR</name>
<dbReference type="AlphaFoldDB" id="A0AAD1Y489"/>
<protein>
    <submittedName>
        <fullName evidence="2">Uncharacterized protein</fullName>
    </submittedName>
</protein>
<proteinExistence type="predicted"/>
<evidence type="ECO:0000313" key="3">
    <source>
        <dbReference type="Proteomes" id="UP001295684"/>
    </source>
</evidence>
<feature type="region of interest" description="Disordered" evidence="1">
    <location>
        <begin position="356"/>
        <end position="430"/>
    </location>
</feature>
<sequence length="896" mass="102988">MNSVEDSHTQFQGANAGLETDIFDQIQKCTEENQQKLKQAKNLEDLVKIKISTVDNGRKDNNLFWRNLVNNNINPKKVNNRSHIQASQNSDEEVSKVNRSQMIPETASEKTDNIGSSSQHPIYSKRDSQRANKNSKLNVYTERSKAFSTVKNRRFSNKDEIMKMINKNDKRGSSSESDQENNIFGKGLADKIARLPGISYEEETQQEIKPQSKYKHSYLSSIQSIRGIEKERLNEALQNQVNKLTLINERFKQIIAPSESGVKDYGKARPTDRKPLYQQPSVTSSVKKVKNSTDDNFKLIKFCNTKNTDFLFASKDKLKAMRPRKIKLVPKNQDLTFPMDESTNSAILDEIENTLQMNRSSSEEEQDTIKYPIKVPRQRELDHEYQSIDKSEREDDPRYDHERDVDSRGSQKPARVVFKKASKEVSREERAHQMAHFEYVESGLHRTYESQKPKKKVKNNVDPKFYSQMSRKPRKRVAHSESKSMVVEGFQPGNINKFSPKRFRRFPRFTIFLNKDQENIYEKENSISLNPQFLNFLMTPERAEIVDKATAEFDEALKLLNSQNLKKFDPFDKVILSTKGIDNSILTSLRTLAKLNNSISDSFKVIHTKFAPHQLKNPSYTNKKEIPQAERSYGVHPPVDMSSIADDQMGRAFSMGPPLKGVYKHMLKAYDLVSDLPRIDENPRKGFKGGSKPAPFTNKIVNEIDESQFNMTSRQDIERNLLQSPPEQEFESLLNATNSTIMDKKKITKGRAGGFRINIVDKKRKEKPSTSSMAKHHKNDLSVNYTKGDYAHLLGEIGVRNDPPGRITHKKSNSMIPSDNSAHNSALLKGPQDTVRGLIDKMYQKEKKYIKQYFKEDYIQQNDFIFNLHKTHQLRLAKTKNPSQVTPPADTQTFGL</sequence>
<accession>A0AAD1Y489</accession>